<protein>
    <submittedName>
        <fullName evidence="2">Galactose-1-phosphate uridylyltransferase</fullName>
        <ecNumber evidence="2">2.7.7.10</ecNumber>
    </submittedName>
</protein>
<dbReference type="InterPro" id="IPR001937">
    <property type="entry name" value="GalP_UDPtransf1"/>
</dbReference>
<dbReference type="GO" id="GO:0008270">
    <property type="term" value="F:zinc ion binding"/>
    <property type="evidence" value="ECO:0007669"/>
    <property type="project" value="InterPro"/>
</dbReference>
<dbReference type="SUPFAM" id="SSF54197">
    <property type="entry name" value="HIT-like"/>
    <property type="match status" value="2"/>
</dbReference>
<dbReference type="GO" id="GO:0008108">
    <property type="term" value="F:UDP-glucose:hexose-1-phosphate uridylyltransferase activity"/>
    <property type="evidence" value="ECO:0007669"/>
    <property type="project" value="InterPro"/>
</dbReference>
<evidence type="ECO:0000259" key="1">
    <source>
        <dbReference type="Pfam" id="PF02744"/>
    </source>
</evidence>
<reference evidence="2" key="1">
    <citation type="submission" date="2018-06" db="EMBL/GenBank/DDBJ databases">
        <authorList>
            <person name="Zhirakovskaya E."/>
        </authorList>
    </citation>
    <scope>NUCLEOTIDE SEQUENCE</scope>
</reference>
<dbReference type="EMBL" id="UOGH01000128">
    <property type="protein sequence ID" value="VAX29714.1"/>
    <property type="molecule type" value="Genomic_DNA"/>
</dbReference>
<feature type="domain" description="Galactose-1-phosphate uridyl transferase C-terminal" evidence="1">
    <location>
        <begin position="187"/>
        <end position="337"/>
    </location>
</feature>
<dbReference type="PANTHER" id="PTHR42763">
    <property type="entry name" value="ADP-GLUCOSE PHOSPHORYLASE"/>
    <property type="match status" value="1"/>
</dbReference>
<sequence>MKETGDDRNMNEIRREPLLGRWVSVLSESMKPEDYLSSMEPSAGGHCDLCEEESGGSEEIYSVRDESGKWLVRVVPAMVPVFSPEGDLGRKGVGIYDRMNAIGVNEMLIESPQHNVQPEDMGSDQMLRVVETFTSRVIELEKDVRIRHIMIHKNCGVPSGDACGHPHSLITATPVIPKRVKEELDGAKQYYEYKERCIFCDFMREEERLKERVVMETPYFLVFCPYAARFPFEFWILPRIHNCSFRDITEEEQRDLSETLSIMFRKLRRLLKNPPYNYVLHTAPSRIPRRNHWHTLGEDFHWHIEVMPRLKSIGSFELGSGMYTLTTSPEDAAKYLKEVSHGD</sequence>
<organism evidence="2">
    <name type="scientific">hydrothermal vent metagenome</name>
    <dbReference type="NCBI Taxonomy" id="652676"/>
    <lineage>
        <taxon>unclassified sequences</taxon>
        <taxon>metagenomes</taxon>
        <taxon>ecological metagenomes</taxon>
    </lineage>
</organism>
<proteinExistence type="predicted"/>
<dbReference type="AlphaFoldDB" id="A0A3B1D0I1"/>
<accession>A0A3B1D0I1</accession>
<dbReference type="Gene3D" id="3.30.428.10">
    <property type="entry name" value="HIT-like"/>
    <property type="match status" value="2"/>
</dbReference>
<dbReference type="PANTHER" id="PTHR42763:SF1">
    <property type="entry name" value="UDP-GLUCOSE--HEXOSE-1-PHOSPHATE URIDYLYLTRANSFERASE"/>
    <property type="match status" value="1"/>
</dbReference>
<dbReference type="EC" id="2.7.7.10" evidence="2"/>
<dbReference type="InterPro" id="IPR005850">
    <property type="entry name" value="GalP_Utransf_C"/>
</dbReference>
<dbReference type="GO" id="GO:0017103">
    <property type="term" value="F:UTP:galactose-1-phosphate uridylyltransferase activity"/>
    <property type="evidence" value="ECO:0007669"/>
    <property type="project" value="UniProtKB-EC"/>
</dbReference>
<dbReference type="InterPro" id="IPR053177">
    <property type="entry name" value="ADP-glucose_phosphorylase"/>
</dbReference>
<dbReference type="GO" id="GO:0006012">
    <property type="term" value="P:galactose metabolic process"/>
    <property type="evidence" value="ECO:0007669"/>
    <property type="project" value="UniProtKB-UniPathway"/>
</dbReference>
<name>A0A3B1D0I1_9ZZZZ</name>
<dbReference type="PIRSF" id="PIRSF000808">
    <property type="entry name" value="GalT"/>
    <property type="match status" value="1"/>
</dbReference>
<dbReference type="UniPathway" id="UPA00214"/>
<dbReference type="Pfam" id="PF02744">
    <property type="entry name" value="GalP_UDP_tr_C"/>
    <property type="match status" value="1"/>
</dbReference>
<keyword evidence="2" id="KW-0548">Nucleotidyltransferase</keyword>
<gene>
    <name evidence="2" type="ORF">MNBD_NITROSPIRAE02-1072</name>
</gene>
<dbReference type="InterPro" id="IPR036265">
    <property type="entry name" value="HIT-like_sf"/>
</dbReference>
<keyword evidence="2" id="KW-0808">Transferase</keyword>
<evidence type="ECO:0000313" key="2">
    <source>
        <dbReference type="EMBL" id="VAX29714.1"/>
    </source>
</evidence>